<dbReference type="EMBL" id="JALLPJ020000758">
    <property type="protein sequence ID" value="KAL3783635.1"/>
    <property type="molecule type" value="Genomic_DNA"/>
</dbReference>
<feature type="compositionally biased region" description="Polar residues" evidence="7">
    <location>
        <begin position="145"/>
        <end position="159"/>
    </location>
</feature>
<proteinExistence type="inferred from homology"/>
<keyword evidence="5 8" id="KW-1133">Transmembrane helix</keyword>
<feature type="transmembrane region" description="Helical" evidence="8">
    <location>
        <begin position="918"/>
        <end position="942"/>
    </location>
</feature>
<feature type="domain" description="Sodium/calcium exchanger membrane region" evidence="9">
    <location>
        <begin position="1243"/>
        <end position="1392"/>
    </location>
</feature>
<keyword evidence="3" id="KW-0813">Transport</keyword>
<feature type="region of interest" description="Disordered" evidence="7">
    <location>
        <begin position="269"/>
        <end position="328"/>
    </location>
</feature>
<evidence type="ECO:0000256" key="2">
    <source>
        <dbReference type="ARBA" id="ARBA00005364"/>
    </source>
</evidence>
<feature type="transmembrane region" description="Helical" evidence="8">
    <location>
        <begin position="1377"/>
        <end position="1393"/>
    </location>
</feature>
<dbReference type="InterPro" id="IPR044880">
    <property type="entry name" value="NCX_ion-bd_dom_sf"/>
</dbReference>
<gene>
    <name evidence="10" type="ORF">ACHAWO_001253</name>
</gene>
<dbReference type="Gene3D" id="2.80.10.50">
    <property type="match status" value="1"/>
</dbReference>
<evidence type="ECO:0000256" key="7">
    <source>
        <dbReference type="SAM" id="MobiDB-lite"/>
    </source>
</evidence>
<dbReference type="PROSITE" id="PS50231">
    <property type="entry name" value="RICIN_B_LECTIN"/>
    <property type="match status" value="1"/>
</dbReference>
<dbReference type="PROSITE" id="PS51257">
    <property type="entry name" value="PROKAR_LIPOPROTEIN"/>
    <property type="match status" value="1"/>
</dbReference>
<feature type="region of interest" description="Disordered" evidence="7">
    <location>
        <begin position="107"/>
        <end position="161"/>
    </location>
</feature>
<dbReference type="GO" id="GO:0016020">
    <property type="term" value="C:membrane"/>
    <property type="evidence" value="ECO:0007669"/>
    <property type="project" value="UniProtKB-SubCell"/>
</dbReference>
<evidence type="ECO:0000256" key="5">
    <source>
        <dbReference type="ARBA" id="ARBA00022989"/>
    </source>
</evidence>
<protein>
    <recommendedName>
        <fullName evidence="9">Sodium/calcium exchanger membrane region domain-containing protein</fullName>
    </recommendedName>
</protein>
<dbReference type="SUPFAM" id="SSF50370">
    <property type="entry name" value="Ricin B-like lectins"/>
    <property type="match status" value="1"/>
</dbReference>
<feature type="transmembrane region" description="Helical" evidence="8">
    <location>
        <begin position="1241"/>
        <end position="1261"/>
    </location>
</feature>
<feature type="compositionally biased region" description="Gly residues" evidence="7">
    <location>
        <begin position="277"/>
        <end position="294"/>
    </location>
</feature>
<evidence type="ECO:0000313" key="10">
    <source>
        <dbReference type="EMBL" id="KAL3783635.1"/>
    </source>
</evidence>
<feature type="transmembrane region" description="Helical" evidence="8">
    <location>
        <begin position="1307"/>
        <end position="1331"/>
    </location>
</feature>
<evidence type="ECO:0000256" key="8">
    <source>
        <dbReference type="SAM" id="Phobius"/>
    </source>
</evidence>
<feature type="compositionally biased region" description="Basic residues" evidence="7">
    <location>
        <begin position="119"/>
        <end position="131"/>
    </location>
</feature>
<feature type="region of interest" description="Disordered" evidence="7">
    <location>
        <begin position="27"/>
        <end position="91"/>
    </location>
</feature>
<evidence type="ECO:0000256" key="3">
    <source>
        <dbReference type="ARBA" id="ARBA00022449"/>
    </source>
</evidence>
<evidence type="ECO:0000256" key="4">
    <source>
        <dbReference type="ARBA" id="ARBA00022692"/>
    </source>
</evidence>
<dbReference type="GO" id="GO:0015297">
    <property type="term" value="F:antiporter activity"/>
    <property type="evidence" value="ECO:0007669"/>
    <property type="project" value="UniProtKB-KW"/>
</dbReference>
<dbReference type="InterPro" id="IPR004481">
    <property type="entry name" value="K/Na/Ca-exchanger"/>
</dbReference>
<dbReference type="PANTHER" id="PTHR10846:SF73">
    <property type="entry name" value="SODIUM_CALCIUM EXCHANGER MEMBRANE REGION DOMAIN-CONTAINING PROTEIN"/>
    <property type="match status" value="1"/>
</dbReference>
<evidence type="ECO:0000259" key="9">
    <source>
        <dbReference type="Pfam" id="PF01699"/>
    </source>
</evidence>
<organism evidence="10 11">
    <name type="scientific">Cyclotella atomus</name>
    <dbReference type="NCBI Taxonomy" id="382360"/>
    <lineage>
        <taxon>Eukaryota</taxon>
        <taxon>Sar</taxon>
        <taxon>Stramenopiles</taxon>
        <taxon>Ochrophyta</taxon>
        <taxon>Bacillariophyta</taxon>
        <taxon>Coscinodiscophyceae</taxon>
        <taxon>Thalassiosirophycidae</taxon>
        <taxon>Stephanodiscales</taxon>
        <taxon>Stephanodiscaceae</taxon>
        <taxon>Cyclotella</taxon>
    </lineage>
</organism>
<keyword evidence="3" id="KW-0050">Antiport</keyword>
<evidence type="ECO:0000256" key="6">
    <source>
        <dbReference type="ARBA" id="ARBA00023136"/>
    </source>
</evidence>
<dbReference type="Proteomes" id="UP001530400">
    <property type="component" value="Unassembled WGS sequence"/>
</dbReference>
<evidence type="ECO:0000313" key="11">
    <source>
        <dbReference type="Proteomes" id="UP001530400"/>
    </source>
</evidence>
<dbReference type="InterPro" id="IPR035992">
    <property type="entry name" value="Ricin_B-like_lectins"/>
</dbReference>
<comment type="caution">
    <text evidence="10">The sequence shown here is derived from an EMBL/GenBank/DDBJ whole genome shotgun (WGS) entry which is preliminary data.</text>
</comment>
<comment type="subcellular location">
    <subcellularLocation>
        <location evidence="1">Membrane</location>
        <topology evidence="1">Multi-pass membrane protein</topology>
    </subcellularLocation>
</comment>
<dbReference type="Gene3D" id="1.20.1420.30">
    <property type="entry name" value="NCX, central ion-binding region"/>
    <property type="match status" value="1"/>
</dbReference>
<dbReference type="PANTHER" id="PTHR10846">
    <property type="entry name" value="SODIUM/POTASSIUM/CALCIUM EXCHANGER"/>
    <property type="match status" value="1"/>
</dbReference>
<accession>A0ABD3P5Z0</accession>
<feature type="compositionally biased region" description="Basic and acidic residues" evidence="7">
    <location>
        <begin position="44"/>
        <end position="67"/>
    </location>
</feature>
<feature type="compositionally biased region" description="Polar residues" evidence="7">
    <location>
        <begin position="310"/>
        <end position="328"/>
    </location>
</feature>
<sequence>MARRRSIAAAAAIFAATVSCDGRAVHVDESSRRNESSSSHVKRGTNERELSVRLHQRESHIRREEIKINSNRRRRQTDASSSNSGIDQFEPMTQFEPVYQASHYVQVVSTESKSGKSLGKSHKEGHHHMRPPQHVQQPPPPQYPASNEASWSDTMTTSDENQDYDDVTFTWSQDDAAQDIQADSVQLEHQQIAIEQANTTTTEQTTDFNTSPLSPQDLILIQYENMDETTDDDDDAFQWAEDDNWINDGHDDNFINMPLNGKASKLFKHGVHHSGKSGKGSKTGDGGHIWGGSGRPTFQPNPIDSMRPIGTSSPTKASGQLPTTSPPVSSKIRIVKRTYDVLSVVKEKARKFKYQGVLVAVLETLQALIIAMIHRAQVRSLLEGRLTLQEFLQQLGSLKCFKRADGMKNQVPGCAVGGKGDIAGADYCHDENTGVSSPIPTKSPVSGKTLPPLIAFPTVSPDAGTSTIGPIVTAPSLKPSSMMPVSSVPSITKLPSSSSAPSIFVMPPESEMPSSTAATEKHLIRSRSRTSAEDWCASGALSPDYYQLMLAPCIADTNDPKASTPMRRIEQMDQLWTMDGIGLIHSVYDYQRCMAVQSDPSVLDEAGVEIVPCDSNSTLQKFVYKESKATLTLQGDRYSPYCVTYLGDTASKGSPLILERCESEDKFGWDFIPEEMYGQPSPSPTVTFPVLKYNGRDACKPGSPCDSCTGDCDKDSDCKSGLLCFQRAKDDTSQVPGCEVGGTQDIPGADYCYDPESPLPPLIWLGEGNKGCSKTQPCNRCTGSCTKDTDCVANLKCFMRNEGEDALIPGCSGGGAGDHPGVPSPLISLRWRGSDGCTPDSPCPICTGDCDDDEDCESSLECFKRYAGDRGQVPGCDVGGLGDIPGGSVYASKVHIVPHEKYGSRYLVLDKVMVVREALFYGLSIALLYLALSESGVVVVQYEENGGEEMEEDRIIVPFWKSFLVFGLYVVFDEGELRELPYLYNVTTEPVENYVQIEGGRTQSTDDAESHAGDDHDVHITMGEGSEKRSYLAKAFKLIKPNHLLTRDEYPPEINEVFELNSGSNHEIGCFLWQRSVFYSKAFFGSHAFHLRWFTITPKRISSSPDRLEPTKHEIIYPLFGEIHVDTHRLIFNIVHPVKGKHNFTLMAPSKAIFEAVLNSFQVYMETNEPLRVQGVLELEEELGVTDADEHVTLIERPTNATLVETILWYSVLPLRYAMHYTLPDVRHLDHHGEITTSIRYAYLSTITCLIWLILGSYAMVTSLESLADQIGISNEVMGVTLSAAGTSMPAYIASRIAAERGFGNQAVANVFGSNTFNIAIGLGLPWAIYIAANGFEPYQDLANEGILESMLILAVTLVMFVVLMVSSGFVLQKWHADMFVLLYVVYILYAILS</sequence>
<keyword evidence="11" id="KW-1185">Reference proteome</keyword>
<feature type="transmembrane region" description="Helical" evidence="8">
    <location>
        <begin position="1351"/>
        <end position="1372"/>
    </location>
</feature>
<dbReference type="InterPro" id="IPR004837">
    <property type="entry name" value="NaCa_Exmemb"/>
</dbReference>
<keyword evidence="6 8" id="KW-0472">Membrane</keyword>
<comment type="similarity">
    <text evidence="2">Belongs to the Ca(2+):cation antiporter (CaCA) (TC 2.A.19) family. SLC24A subfamily.</text>
</comment>
<keyword evidence="4 8" id="KW-0812">Transmembrane</keyword>
<evidence type="ECO:0000256" key="1">
    <source>
        <dbReference type="ARBA" id="ARBA00004141"/>
    </source>
</evidence>
<reference evidence="10 11" key="1">
    <citation type="submission" date="2024-10" db="EMBL/GenBank/DDBJ databases">
        <title>Updated reference genomes for cyclostephanoid diatoms.</title>
        <authorList>
            <person name="Roberts W.R."/>
            <person name="Alverson A.J."/>
        </authorList>
    </citation>
    <scope>NUCLEOTIDE SEQUENCE [LARGE SCALE GENOMIC DNA]</scope>
    <source>
        <strain evidence="10 11">AJA010-31</strain>
    </source>
</reference>
<feature type="transmembrane region" description="Helical" evidence="8">
    <location>
        <begin position="1273"/>
        <end position="1295"/>
    </location>
</feature>
<name>A0ABD3P5Z0_9STRA</name>
<dbReference type="Pfam" id="PF01699">
    <property type="entry name" value="Na_Ca_ex"/>
    <property type="match status" value="1"/>
</dbReference>